<organism evidence="2">
    <name type="scientific">Intestinibacter bartlettii</name>
    <dbReference type="NCBI Taxonomy" id="261299"/>
    <lineage>
        <taxon>Bacteria</taxon>
        <taxon>Bacillati</taxon>
        <taxon>Bacillota</taxon>
        <taxon>Clostridia</taxon>
        <taxon>Peptostreptococcales</taxon>
        <taxon>Peptostreptococcaceae</taxon>
        <taxon>Intestinibacter</taxon>
    </lineage>
</organism>
<proteinExistence type="predicted"/>
<dbReference type="InterPro" id="IPR010982">
    <property type="entry name" value="Lambda_DNA-bd_dom_sf"/>
</dbReference>
<name>A0A6N3F2Y7_9FIRM</name>
<gene>
    <name evidence="2" type="ORF">IBLFYP30_02781</name>
</gene>
<dbReference type="EMBL" id="CACRUE010000039">
    <property type="protein sequence ID" value="VYU46341.1"/>
    <property type="molecule type" value="Genomic_DNA"/>
</dbReference>
<dbReference type="InterPro" id="IPR001387">
    <property type="entry name" value="Cro/C1-type_HTH"/>
</dbReference>
<protein>
    <submittedName>
        <fullName evidence="2">Helix-turn-helix domain protein</fullName>
    </submittedName>
</protein>
<evidence type="ECO:0000259" key="1">
    <source>
        <dbReference type="PROSITE" id="PS50943"/>
    </source>
</evidence>
<dbReference type="SUPFAM" id="SSF47413">
    <property type="entry name" value="lambda repressor-like DNA-binding domains"/>
    <property type="match status" value="1"/>
</dbReference>
<reference evidence="2" key="1">
    <citation type="submission" date="2019-11" db="EMBL/GenBank/DDBJ databases">
        <authorList>
            <person name="Feng L."/>
        </authorList>
    </citation>
    <scope>NUCLEOTIDE SEQUENCE</scope>
    <source>
        <strain evidence="2">IbartlettiiLFYP30</strain>
    </source>
</reference>
<feature type="domain" description="HTH cro/C1-type" evidence="1">
    <location>
        <begin position="11"/>
        <end position="65"/>
    </location>
</feature>
<accession>A0A6N3F2Y7</accession>
<dbReference type="PANTHER" id="PTHR43236:SF1">
    <property type="entry name" value="BLL7220 PROTEIN"/>
    <property type="match status" value="1"/>
</dbReference>
<dbReference type="RefSeq" id="WP_024037378.1">
    <property type="nucleotide sequence ID" value="NZ_CACRUE010000039.1"/>
</dbReference>
<evidence type="ECO:0000313" key="2">
    <source>
        <dbReference type="EMBL" id="VYU46341.1"/>
    </source>
</evidence>
<dbReference type="GO" id="GO:0003677">
    <property type="term" value="F:DNA binding"/>
    <property type="evidence" value="ECO:0007669"/>
    <property type="project" value="InterPro"/>
</dbReference>
<sequence length="378" mass="44268">MKKDVFNGKRLKIARVYRGKSVDILAKETNINKKDILAFEDNKYKPTLENALKLSNILHFPREYFYGNENVKIVVEDSHFNPNSRLPRVEEISYKEKLIMLRKLFLFFEEYIGFPEFDLPNNLHRGDSMETLCQKIREHWDLWDDEKPTPLNLGDIMTAKGVIISYMNVNKRGASPFTQKQSVEKNTRYVIALGEDRNIAPIRNHDLACELGYIISDVLNIPLKKFDCDEFAAQFLLPKQAFLNSIEGTNELEDFLNLKAKWAVPVSLLIYRAYSLGVISYKKYNYLLNQWQQKGWNKSEPLDDKFKLHDSSLLKMAYEALIENHIVSNNTLIEKLYDRGIVLYPEDLEILMDLKENTLKTKNNKNNLKKVDFKRKRA</sequence>
<dbReference type="CDD" id="cd00093">
    <property type="entry name" value="HTH_XRE"/>
    <property type="match status" value="1"/>
</dbReference>
<dbReference type="PROSITE" id="PS50943">
    <property type="entry name" value="HTH_CROC1"/>
    <property type="match status" value="1"/>
</dbReference>
<dbReference type="AlphaFoldDB" id="A0A6N3F2Y7"/>
<dbReference type="Gene3D" id="1.10.260.40">
    <property type="entry name" value="lambda repressor-like DNA-binding domains"/>
    <property type="match status" value="1"/>
</dbReference>
<dbReference type="PANTHER" id="PTHR43236">
    <property type="entry name" value="ANTITOXIN HIGA1"/>
    <property type="match status" value="1"/>
</dbReference>
<dbReference type="InterPro" id="IPR052345">
    <property type="entry name" value="Rad_response_metalloprotease"/>
</dbReference>
<dbReference type="Pfam" id="PF12844">
    <property type="entry name" value="HTH_19"/>
    <property type="match status" value="1"/>
</dbReference>